<accession>A0AAU8M173</accession>
<dbReference type="Gene3D" id="3.30.1330.60">
    <property type="entry name" value="OmpA-like domain"/>
    <property type="match status" value="1"/>
</dbReference>
<dbReference type="InterPro" id="IPR036737">
    <property type="entry name" value="OmpA-like_sf"/>
</dbReference>
<dbReference type="EMBL" id="CP159373">
    <property type="protein sequence ID" value="XCN75168.1"/>
    <property type="molecule type" value="Genomic_DNA"/>
</dbReference>
<dbReference type="PROSITE" id="PS51123">
    <property type="entry name" value="OMPA_2"/>
    <property type="match status" value="1"/>
</dbReference>
<keyword evidence="3" id="KW-0998">Cell outer membrane</keyword>
<dbReference type="SUPFAM" id="SSF103088">
    <property type="entry name" value="OmpA-like"/>
    <property type="match status" value="1"/>
</dbReference>
<reference evidence="6" key="1">
    <citation type="journal article" date="2024" name="Syst. Appl. Microbiol.">
        <title>First single-strain enrichments of Electrothrix cable bacteria, description of E. aestuarii sp. nov. and E. rattekaaiensis sp. nov., and proposal of a cable bacteria taxonomy following the rules of the SeqCode.</title>
        <authorList>
            <person name="Plum-Jensen L.E."/>
            <person name="Schramm A."/>
            <person name="Marshall I.P.G."/>
        </authorList>
    </citation>
    <scope>NUCLEOTIDE SEQUENCE</scope>
    <source>
        <strain evidence="6">Rat1</strain>
    </source>
</reference>
<dbReference type="KEGG" id="eaj:Q3M24_10695"/>
<evidence type="ECO:0000259" key="5">
    <source>
        <dbReference type="PROSITE" id="PS51123"/>
    </source>
</evidence>
<dbReference type="CDD" id="cd07185">
    <property type="entry name" value="OmpA_C-like"/>
    <property type="match status" value="1"/>
</dbReference>
<dbReference type="PANTHER" id="PTHR30329">
    <property type="entry name" value="STATOR ELEMENT OF FLAGELLAR MOTOR COMPLEX"/>
    <property type="match status" value="1"/>
</dbReference>
<sequence length="199" mass="21678">MSVALVTGCAQKNIKQPPSSGAQDLFVLLPDQDGKVGQITISNEAGSTTLSKANESALVTSHHIPARTKILSKQSIQKDFHDTLQAVPGTADQFILFFSSGTTQLTKESQEQLPQILKRIKEKFPCEIAIIGHADTEASGEYNLTLSLERAIHVKDQLLAIGAPRKLLEVSSHGENDPMIPTADNVAEPKNRRVEIFIR</sequence>
<evidence type="ECO:0000256" key="2">
    <source>
        <dbReference type="ARBA" id="ARBA00023136"/>
    </source>
</evidence>
<dbReference type="AlphaFoldDB" id="A0AAU8M173"/>
<keyword evidence="2 4" id="KW-0472">Membrane</keyword>
<dbReference type="PRINTS" id="PR01021">
    <property type="entry name" value="OMPADOMAIN"/>
</dbReference>
<proteinExistence type="predicted"/>
<dbReference type="GO" id="GO:0009279">
    <property type="term" value="C:cell outer membrane"/>
    <property type="evidence" value="ECO:0007669"/>
    <property type="project" value="UniProtKB-SubCell"/>
</dbReference>
<evidence type="ECO:0000256" key="4">
    <source>
        <dbReference type="PROSITE-ProRule" id="PRU00473"/>
    </source>
</evidence>
<evidence type="ECO:0000313" key="6">
    <source>
        <dbReference type="EMBL" id="XCN75168.1"/>
    </source>
</evidence>
<dbReference type="PANTHER" id="PTHR30329:SF21">
    <property type="entry name" value="LIPOPROTEIN YIAD-RELATED"/>
    <property type="match status" value="1"/>
</dbReference>
<name>A0AAU8M173_9BACT</name>
<dbReference type="InterPro" id="IPR006665">
    <property type="entry name" value="OmpA-like"/>
</dbReference>
<dbReference type="Pfam" id="PF00691">
    <property type="entry name" value="OmpA"/>
    <property type="match status" value="1"/>
</dbReference>
<evidence type="ECO:0000256" key="1">
    <source>
        <dbReference type="ARBA" id="ARBA00004442"/>
    </source>
</evidence>
<gene>
    <name evidence="6" type="ORF">Q3M24_10695</name>
</gene>
<protein>
    <submittedName>
        <fullName evidence="6">OmpA family protein</fullName>
    </submittedName>
</protein>
<reference evidence="6" key="2">
    <citation type="submission" date="2024-06" db="EMBL/GenBank/DDBJ databases">
        <authorList>
            <person name="Plum-Jensen L.E."/>
            <person name="Schramm A."/>
            <person name="Marshall I.P.G."/>
        </authorList>
    </citation>
    <scope>NUCLEOTIDE SEQUENCE</scope>
    <source>
        <strain evidence="6">Rat1</strain>
    </source>
</reference>
<comment type="subcellular location">
    <subcellularLocation>
        <location evidence="1">Cell outer membrane</location>
    </subcellularLocation>
</comment>
<dbReference type="InterPro" id="IPR050330">
    <property type="entry name" value="Bact_OuterMem_StrucFunc"/>
</dbReference>
<evidence type="ECO:0000256" key="3">
    <source>
        <dbReference type="ARBA" id="ARBA00023237"/>
    </source>
</evidence>
<dbReference type="InterPro" id="IPR006664">
    <property type="entry name" value="OMP_bac"/>
</dbReference>
<organism evidence="6">
    <name type="scientific">Candidatus Electrothrix aestuarii</name>
    <dbReference type="NCBI Taxonomy" id="3062594"/>
    <lineage>
        <taxon>Bacteria</taxon>
        <taxon>Pseudomonadati</taxon>
        <taxon>Thermodesulfobacteriota</taxon>
        <taxon>Desulfobulbia</taxon>
        <taxon>Desulfobulbales</taxon>
        <taxon>Desulfobulbaceae</taxon>
        <taxon>Candidatus Electrothrix</taxon>
    </lineage>
</organism>
<feature type="domain" description="OmpA-like" evidence="5">
    <location>
        <begin position="85"/>
        <end position="199"/>
    </location>
</feature>